<reference evidence="2 3" key="1">
    <citation type="submission" date="2019-12" db="EMBL/GenBank/DDBJ databases">
        <title>Isolation and characterization of three novel carbon monoxide-oxidizing members of Halobacteria from salione crusts and soils.</title>
        <authorList>
            <person name="Myers M.R."/>
            <person name="King G.M."/>
        </authorList>
    </citation>
    <scope>NUCLEOTIDE SEQUENCE [LARGE SCALE GENOMIC DNA]</scope>
    <source>
        <strain evidence="2 3">WSA2</strain>
    </source>
</reference>
<protein>
    <recommendedName>
        <fullName evidence="1">Envelope protein N-terminal domain-containing protein</fullName>
    </recommendedName>
</protein>
<sequence>MNLPNRSQVLAPVFAFLLVFSAFAGGVGVQPAAATHDCDNLDSLVFFASLTIANYDKCAQNHNTGDIDELRELQAEQTEQDIYDAAVNQKAATESQRAVYENYLNDTQSAAWMQAEIAIAEAYENGSSKALARSKAKQAIADYYAVKQRNLIESYNVSATATHVMAHRADNESNVSESFVDMRGSGLGDNVEITSGDYQDTYIKENSSTYTVELANGSSAVSKTIEYRGAVSNGGSTDTGTASAYVSGVDSDIWGGHDNAQAYVRVNPPNDNFDEVRFMQPSNYWDLWTRIETQNSALQDEAGAYVNATWDDYEAGTINSSDVISGHTAMFRYSDQTMNGSGDLYSSVAALSTLGLDTPELNGTGTMELMYNGATYHGLPMARNAPNGSWEANTTYNTSDIDGPVFMVTTGGDRIELDGEFTIGSISDTDGKSIEVVETRKVVYKSANTSEYLAMQEEISELRSEVEAKQQAVGDGSSSGPDIDPMYLLGALAVIGLLAYGKGQQSKGN</sequence>
<evidence type="ECO:0000313" key="3">
    <source>
        <dbReference type="Proteomes" id="UP000437065"/>
    </source>
</evidence>
<dbReference type="OrthoDB" id="293768at2157"/>
<name>A0A6B0SXI8_9EURY</name>
<proteinExistence type="predicted"/>
<gene>
    <name evidence="2" type="ORF">GRX01_06610</name>
</gene>
<dbReference type="EMBL" id="WUUS01000003">
    <property type="protein sequence ID" value="MXR41012.1"/>
    <property type="molecule type" value="Genomic_DNA"/>
</dbReference>
<accession>A0A6B0SXI8</accession>
<dbReference type="Pfam" id="PF26255">
    <property type="entry name" value="Viral_env_HRPV"/>
    <property type="match status" value="1"/>
</dbReference>
<dbReference type="InterPro" id="IPR058677">
    <property type="entry name" value="ORF4_N"/>
</dbReference>
<feature type="domain" description="Envelope protein N-terminal" evidence="1">
    <location>
        <begin position="59"/>
        <end position="355"/>
    </location>
</feature>
<evidence type="ECO:0000259" key="1">
    <source>
        <dbReference type="Pfam" id="PF26255"/>
    </source>
</evidence>
<keyword evidence="3" id="KW-1185">Reference proteome</keyword>
<dbReference type="Proteomes" id="UP000437065">
    <property type="component" value="Unassembled WGS sequence"/>
</dbReference>
<organism evidence="2 3">
    <name type="scientific">Halobaculum saliterrae</name>
    <dbReference type="NCBI Taxonomy" id="2073113"/>
    <lineage>
        <taxon>Archaea</taxon>
        <taxon>Methanobacteriati</taxon>
        <taxon>Methanobacteriota</taxon>
        <taxon>Stenosarchaea group</taxon>
        <taxon>Halobacteria</taxon>
        <taxon>Halobacteriales</taxon>
        <taxon>Haloferacaceae</taxon>
        <taxon>Halobaculum</taxon>
    </lineage>
</organism>
<dbReference type="AlphaFoldDB" id="A0A6B0SXI8"/>
<comment type="caution">
    <text evidence="2">The sequence shown here is derived from an EMBL/GenBank/DDBJ whole genome shotgun (WGS) entry which is preliminary data.</text>
</comment>
<evidence type="ECO:0000313" key="2">
    <source>
        <dbReference type="EMBL" id="MXR41012.1"/>
    </source>
</evidence>
<dbReference type="RefSeq" id="WP_159664716.1">
    <property type="nucleotide sequence ID" value="NZ_WUUS01000003.1"/>
</dbReference>